<dbReference type="Proteomes" id="UP000267029">
    <property type="component" value="Unassembled WGS sequence"/>
</dbReference>
<dbReference type="InterPro" id="IPR012674">
    <property type="entry name" value="Calycin"/>
</dbReference>
<dbReference type="CDD" id="cd00742">
    <property type="entry name" value="FABP"/>
    <property type="match status" value="1"/>
</dbReference>
<dbReference type="GO" id="GO:0008289">
    <property type="term" value="F:lipid binding"/>
    <property type="evidence" value="ECO:0007669"/>
    <property type="project" value="UniProtKB-KW"/>
</dbReference>
<dbReference type="PRINTS" id="PR00178">
    <property type="entry name" value="FATTYACIDBP"/>
</dbReference>
<dbReference type="PANTHER" id="PTHR11955">
    <property type="entry name" value="FATTY ACID BINDING PROTEIN"/>
    <property type="match status" value="1"/>
</dbReference>
<reference evidence="5 6" key="1">
    <citation type="submission" date="2018-10" db="EMBL/GenBank/DDBJ databases">
        <authorList>
            <consortium name="Pathogen Informatics"/>
        </authorList>
    </citation>
    <scope>NUCLEOTIDE SEQUENCE [LARGE SCALE GENOMIC DNA]</scope>
</reference>
<dbReference type="FunFam" id="2.40.128.20:FF:000001">
    <property type="entry name" value="Fatty acid-binding protein, adipocyte"/>
    <property type="match status" value="1"/>
</dbReference>
<evidence type="ECO:0000256" key="1">
    <source>
        <dbReference type="ARBA" id="ARBA00008390"/>
    </source>
</evidence>
<dbReference type="SUPFAM" id="SSF50814">
    <property type="entry name" value="Lipocalins"/>
    <property type="match status" value="1"/>
</dbReference>
<dbReference type="InterPro" id="IPR000463">
    <property type="entry name" value="Fatty_acid-bd"/>
</dbReference>
<keyword evidence="2" id="KW-0446">Lipid-binding</keyword>
<dbReference type="WBParaSite" id="MCU_009121-RA">
    <property type="protein sequence ID" value="MCU_009121-RA"/>
    <property type="gene ID" value="MCU_009121"/>
</dbReference>
<dbReference type="PROSITE" id="PS00214">
    <property type="entry name" value="FABP"/>
    <property type="match status" value="1"/>
</dbReference>
<proteinExistence type="inferred from homology"/>
<gene>
    <name evidence="5" type="ORF">MCOS_LOCUS2632</name>
</gene>
<comment type="similarity">
    <text evidence="1 3">Belongs to the calycin superfamily. Fatty-acid binding protein (FABP) family.</text>
</comment>
<evidence type="ECO:0000259" key="4">
    <source>
        <dbReference type="PROSITE" id="PS00214"/>
    </source>
</evidence>
<feature type="domain" description="Cytosolic fatty-acid binding proteins" evidence="4">
    <location>
        <begin position="6"/>
        <end position="23"/>
    </location>
</feature>
<dbReference type="OrthoDB" id="412780at2759"/>
<organism evidence="5 6">
    <name type="scientific">Mesocestoides corti</name>
    <name type="common">Flatworm</name>
    <dbReference type="NCBI Taxonomy" id="53468"/>
    <lineage>
        <taxon>Eukaryota</taxon>
        <taxon>Metazoa</taxon>
        <taxon>Spiralia</taxon>
        <taxon>Lophotrochozoa</taxon>
        <taxon>Platyhelminthes</taxon>
        <taxon>Cestoda</taxon>
        <taxon>Eucestoda</taxon>
        <taxon>Cyclophyllidea</taxon>
        <taxon>Mesocestoididae</taxon>
        <taxon>Mesocestoides</taxon>
    </lineage>
</organism>
<keyword evidence="3" id="KW-0813">Transport</keyword>
<dbReference type="AlphaFoldDB" id="A0A0R3U740"/>
<protein>
    <submittedName>
        <fullName evidence="7">FABP domain-containing protein</fullName>
    </submittedName>
</protein>
<dbReference type="Gene3D" id="2.40.128.20">
    <property type="match status" value="1"/>
</dbReference>
<dbReference type="EMBL" id="UXSR01000457">
    <property type="protein sequence ID" value="VDD76629.1"/>
    <property type="molecule type" value="Genomic_DNA"/>
</dbReference>
<dbReference type="STRING" id="53468.A0A0R3U740"/>
<keyword evidence="6" id="KW-1185">Reference proteome</keyword>
<dbReference type="InterPro" id="IPR000566">
    <property type="entry name" value="Lipocln_cytosolic_FA-bd_dom"/>
</dbReference>
<dbReference type="Pfam" id="PF00061">
    <property type="entry name" value="Lipocalin"/>
    <property type="match status" value="1"/>
</dbReference>
<accession>A0A0R3U740</accession>
<evidence type="ECO:0000256" key="3">
    <source>
        <dbReference type="RuleBase" id="RU003696"/>
    </source>
</evidence>
<sequence length="131" mass="14844">MEAFLGSWKLEKSEHFDEVMQKLGVGFLTRQAGKLAKPTLIVSCLGDGKYKMRSESTFKNTEFEFKLGEEFKEETPDGRTVQSTITLDGDTLKQVQVGEKTTYIDRVIEGNELKTIVKVDDVVSTRIYVKI</sequence>
<reference evidence="7" key="2">
    <citation type="submission" date="2019-11" db="UniProtKB">
        <authorList>
            <consortium name="WormBaseParasite"/>
        </authorList>
    </citation>
    <scope>IDENTIFICATION</scope>
</reference>
<dbReference type="InterPro" id="IPR031259">
    <property type="entry name" value="ILBP"/>
</dbReference>
<name>A0A0R3U740_MESCO</name>
<evidence type="ECO:0000256" key="2">
    <source>
        <dbReference type="ARBA" id="ARBA00023121"/>
    </source>
</evidence>
<evidence type="ECO:0000313" key="7">
    <source>
        <dbReference type="WBParaSite" id="MCU_009121-RA"/>
    </source>
</evidence>
<evidence type="ECO:0000313" key="5">
    <source>
        <dbReference type="EMBL" id="VDD76629.1"/>
    </source>
</evidence>
<evidence type="ECO:0000313" key="6">
    <source>
        <dbReference type="Proteomes" id="UP000267029"/>
    </source>
</evidence>